<evidence type="ECO:0000313" key="8">
    <source>
        <dbReference type="Proteomes" id="UP000286003"/>
    </source>
</evidence>
<name>A0A3E4KZG6_9BACE</name>
<dbReference type="EMBL" id="QRWT01000028">
    <property type="protein sequence ID" value="RGT47580.1"/>
    <property type="molecule type" value="Genomic_DNA"/>
</dbReference>
<dbReference type="PROSITE" id="PS51257">
    <property type="entry name" value="PROKAR_LIPOPROTEIN"/>
    <property type="match status" value="1"/>
</dbReference>
<dbReference type="Gene3D" id="2.60.120.890">
    <property type="entry name" value="BT2081, beta-jelly-roll domain"/>
    <property type="match status" value="1"/>
</dbReference>
<feature type="domain" description="Putative carbohydrate metabolism" evidence="2">
    <location>
        <begin position="128"/>
        <end position="373"/>
    </location>
</feature>
<evidence type="ECO:0000256" key="1">
    <source>
        <dbReference type="SAM" id="SignalP"/>
    </source>
</evidence>
<protein>
    <recommendedName>
        <fullName evidence="2">Putative carbohydrate metabolism domain-containing protein</fullName>
    </recommendedName>
</protein>
<accession>A0A3E4KZG6</accession>
<keyword evidence="1" id="KW-0732">Signal</keyword>
<dbReference type="EMBL" id="QRPE01000026">
    <property type="protein sequence ID" value="RHL88941.1"/>
    <property type="molecule type" value="Genomic_DNA"/>
</dbReference>
<feature type="chain" id="PRO_5043182406" description="Putative carbohydrate metabolism domain-containing protein" evidence="1">
    <location>
        <begin position="21"/>
        <end position="377"/>
    </location>
</feature>
<dbReference type="Proteomes" id="UP000285013">
    <property type="component" value="Unassembled WGS sequence"/>
</dbReference>
<dbReference type="Gene3D" id="2.60.40.2340">
    <property type="match status" value="1"/>
</dbReference>
<organism evidence="3 6">
    <name type="scientific">Bacteroides intestinalis</name>
    <dbReference type="NCBI Taxonomy" id="329854"/>
    <lineage>
        <taxon>Bacteria</taxon>
        <taxon>Pseudomonadati</taxon>
        <taxon>Bacteroidota</taxon>
        <taxon>Bacteroidia</taxon>
        <taxon>Bacteroidales</taxon>
        <taxon>Bacteroidaceae</taxon>
        <taxon>Bacteroides</taxon>
    </lineage>
</organism>
<evidence type="ECO:0000313" key="5">
    <source>
        <dbReference type="EMBL" id="RHN04021.1"/>
    </source>
</evidence>
<evidence type="ECO:0000313" key="7">
    <source>
        <dbReference type="Proteomes" id="UP000285013"/>
    </source>
</evidence>
<dbReference type="EMBL" id="QRQM01000025">
    <property type="protein sequence ID" value="RHN04021.1"/>
    <property type="molecule type" value="Genomic_DNA"/>
</dbReference>
<dbReference type="Pfam" id="PF13201">
    <property type="entry name" value="PCMD"/>
    <property type="match status" value="1"/>
</dbReference>
<dbReference type="RefSeq" id="WP_115503566.1">
    <property type="nucleotide sequence ID" value="NZ_CABMMK010000007.1"/>
</dbReference>
<dbReference type="AlphaFoldDB" id="A0A3E4KZG6"/>
<sequence>MKIKTLTSCFFLAFAISSCIQDEALNSEAAIDGCTGADVQLANINADEKKVDVYVHKGANLAKQQLNFALPEGASIKPNDRRDGDIGNIYNFSEGDHSRSFTVTSEDYVWKPVYEVNVQPTELPTSYHFEELLVAQNTPYHIFYEFEPSTSQGISKVLQWSSGNPGYKLTGMSKLPTDYPTVQVAGGYKDKCVKLETKDTGSFGAMVKMYIAAGNLFIGAFDLANALKDAPKATTFGFQFYKRPKTLKGYYKFKAGPVYTENGEPQTGKKDRFDIYAVMYEAEDNSFMLDGTNSLTSDKVVSLARISAEEALEKDQWTPFNLSFKAQNGKEINETELQKGKYKLGIVFSSSVDGAYFRGAVGSTLYIDEVELICEEN</sequence>
<dbReference type="InterPro" id="IPR025112">
    <property type="entry name" value="PCMD"/>
</dbReference>
<proteinExistence type="predicted"/>
<evidence type="ECO:0000313" key="6">
    <source>
        <dbReference type="Proteomes" id="UP000284772"/>
    </source>
</evidence>
<dbReference type="InterPro" id="IPR038653">
    <property type="entry name" value="Put_CMD_sf"/>
</dbReference>
<feature type="signal peptide" evidence="1">
    <location>
        <begin position="1"/>
        <end position="20"/>
    </location>
</feature>
<dbReference type="Proteomes" id="UP000286003">
    <property type="component" value="Unassembled WGS sequence"/>
</dbReference>
<evidence type="ECO:0000313" key="4">
    <source>
        <dbReference type="EMBL" id="RHL88941.1"/>
    </source>
</evidence>
<comment type="caution">
    <text evidence="3">The sequence shown here is derived from an EMBL/GenBank/DDBJ whole genome shotgun (WGS) entry which is preliminary data.</text>
</comment>
<dbReference type="Proteomes" id="UP000284772">
    <property type="component" value="Unassembled WGS sequence"/>
</dbReference>
<reference evidence="6 7" key="1">
    <citation type="submission" date="2018-08" db="EMBL/GenBank/DDBJ databases">
        <title>A genome reference for cultivated species of the human gut microbiota.</title>
        <authorList>
            <person name="Zou Y."/>
            <person name="Xue W."/>
            <person name="Luo G."/>
        </authorList>
    </citation>
    <scope>NUCLEOTIDE SEQUENCE [LARGE SCALE GENOMIC DNA]</scope>
    <source>
        <strain evidence="3 6">AF19-10AC</strain>
        <strain evidence="5 8">AF31-23</strain>
        <strain evidence="4 7">AF36-16BH</strain>
    </source>
</reference>
<gene>
    <name evidence="3" type="ORF">DWX27_18910</name>
    <name evidence="5" type="ORF">DWZ32_18695</name>
    <name evidence="4" type="ORF">DWZ95_18085</name>
</gene>
<evidence type="ECO:0000259" key="2">
    <source>
        <dbReference type="Pfam" id="PF13201"/>
    </source>
</evidence>
<evidence type="ECO:0000313" key="3">
    <source>
        <dbReference type="EMBL" id="RGT47580.1"/>
    </source>
</evidence>